<dbReference type="Proteomes" id="UP001165064">
    <property type="component" value="Unassembled WGS sequence"/>
</dbReference>
<keyword evidence="2" id="KW-1185">Reference proteome</keyword>
<evidence type="ECO:0000313" key="1">
    <source>
        <dbReference type="EMBL" id="GME73147.1"/>
    </source>
</evidence>
<dbReference type="EMBL" id="BSXS01000604">
    <property type="protein sequence ID" value="GME73147.1"/>
    <property type="molecule type" value="Genomic_DNA"/>
</dbReference>
<comment type="caution">
    <text evidence="1">The sequence shown here is derived from an EMBL/GenBank/DDBJ whole genome shotgun (WGS) entry which is preliminary data.</text>
</comment>
<sequence length="209" mass="23698">MVLTVLKQKKRVLKLYKSSISRLTIHDVPFDVSGCPNIESLTFSFYKVDEYCKASNNLENTTIQELSLTGLVFITIFQSGTPIEFKIPSSVHKLTLKWHRSVKEGKNVEDVQVKPYSVVLPSNLDTLNNYCVPVVFPNLHMANNVQDVCFFYHDCHCVASFIGSLPPSVQHLLLDLENRSNLPQLPPLKVSLSHLPNLKFFYYDGLVTP</sequence>
<accession>A0ACB5SUS2</accession>
<reference evidence="1" key="1">
    <citation type="submission" date="2023-04" db="EMBL/GenBank/DDBJ databases">
        <title>Ambrosiozyma monospora NBRC 10751.</title>
        <authorList>
            <person name="Ichikawa N."/>
            <person name="Sato H."/>
            <person name="Tonouchi N."/>
        </authorList>
    </citation>
    <scope>NUCLEOTIDE SEQUENCE</scope>
    <source>
        <strain evidence="1">NBRC 10751</strain>
    </source>
</reference>
<proteinExistence type="predicted"/>
<gene>
    <name evidence="1" type="ORF">Amon02_000128000</name>
</gene>
<organism evidence="1 2">
    <name type="scientific">Ambrosiozyma monospora</name>
    <name type="common">Yeast</name>
    <name type="synonym">Endomycopsis monosporus</name>
    <dbReference type="NCBI Taxonomy" id="43982"/>
    <lineage>
        <taxon>Eukaryota</taxon>
        <taxon>Fungi</taxon>
        <taxon>Dikarya</taxon>
        <taxon>Ascomycota</taxon>
        <taxon>Saccharomycotina</taxon>
        <taxon>Pichiomycetes</taxon>
        <taxon>Pichiales</taxon>
        <taxon>Pichiaceae</taxon>
        <taxon>Ambrosiozyma</taxon>
    </lineage>
</organism>
<protein>
    <submittedName>
        <fullName evidence="1">Unnamed protein product</fullName>
    </submittedName>
</protein>
<name>A0ACB5SUS2_AMBMO</name>
<evidence type="ECO:0000313" key="2">
    <source>
        <dbReference type="Proteomes" id="UP001165064"/>
    </source>
</evidence>